<dbReference type="Gene3D" id="1.10.287.40">
    <property type="entry name" value="Serine-tRNA synthetase, tRNA binding domain"/>
    <property type="match status" value="1"/>
</dbReference>
<dbReference type="RefSeq" id="WP_012386135.1">
    <property type="nucleotide sequence ID" value="NC_010581.1"/>
</dbReference>
<name>B2ID22_BEII9</name>
<dbReference type="Proteomes" id="UP000001695">
    <property type="component" value="Chromosome"/>
</dbReference>
<protein>
    <recommendedName>
        <fullName evidence="1">UPF0335 protein Bind_3227</fullName>
    </recommendedName>
</protein>
<reference evidence="5 6" key="2">
    <citation type="journal article" date="2010" name="J. Bacteriol.">
        <title>Complete genome sequence of Beijerinckia indica subsp. indica.</title>
        <authorList>
            <person name="Tamas I."/>
            <person name="Dedysh S.N."/>
            <person name="Liesack W."/>
            <person name="Stott M.B."/>
            <person name="Alam M."/>
            <person name="Murrell J.C."/>
            <person name="Dunfield P.F."/>
        </authorList>
    </citation>
    <scope>NUCLEOTIDE SEQUENCE [LARGE SCALE GENOMIC DNA]</scope>
    <source>
        <strain evidence="6">ATCC 9039 / DSM 1715 / NCIMB 8712</strain>
    </source>
</reference>
<comment type="similarity">
    <text evidence="1">Belongs to the UPF0335 family.</text>
</comment>
<dbReference type="eggNOG" id="COG3750">
    <property type="taxonomic scope" value="Bacteria"/>
</dbReference>
<dbReference type="HAMAP" id="MF_00797">
    <property type="entry name" value="UPF0335"/>
    <property type="match status" value="1"/>
</dbReference>
<sequence length="104" mass="11705">MSEGNPGEASRGNGASRHGGSPHADIAETGVAAEELRQFVERVERLEEEKKALSDDIRDVYAEMKGRGFDVKVVRQIVRMRKQDHAERMEMEAILDLYMSALNM</sequence>
<dbReference type="AlphaFoldDB" id="B2ID22"/>
<organism evidence="5 6">
    <name type="scientific">Beijerinckia indica subsp. indica (strain ATCC 9039 / DSM 1715 / NCIMB 8712)</name>
    <dbReference type="NCBI Taxonomy" id="395963"/>
    <lineage>
        <taxon>Bacteria</taxon>
        <taxon>Pseudomonadati</taxon>
        <taxon>Pseudomonadota</taxon>
        <taxon>Alphaproteobacteria</taxon>
        <taxon>Hyphomicrobiales</taxon>
        <taxon>Beijerinckiaceae</taxon>
        <taxon>Beijerinckia</taxon>
    </lineage>
</organism>
<evidence type="ECO:0000256" key="3">
    <source>
        <dbReference type="SAM" id="MobiDB-lite"/>
    </source>
</evidence>
<dbReference type="GO" id="GO:0003677">
    <property type="term" value="F:DNA binding"/>
    <property type="evidence" value="ECO:0007669"/>
    <property type="project" value="InterPro"/>
</dbReference>
<dbReference type="EMBL" id="CP001016">
    <property type="protein sequence ID" value="ACB96787.1"/>
    <property type="molecule type" value="Genomic_DNA"/>
</dbReference>
<dbReference type="KEGG" id="bid:Bind_3227"/>
<dbReference type="Pfam" id="PF10073">
    <property type="entry name" value="GapR_DNA-bd"/>
    <property type="match status" value="1"/>
</dbReference>
<feature type="region of interest" description="Disordered" evidence="3">
    <location>
        <begin position="1"/>
        <end position="28"/>
    </location>
</feature>
<dbReference type="InterPro" id="IPR042103">
    <property type="entry name" value="SerRS_1_N_sf"/>
</dbReference>
<keyword evidence="2" id="KW-0175">Coiled coil</keyword>
<proteinExistence type="inferred from homology"/>
<dbReference type="InterPro" id="IPR018753">
    <property type="entry name" value="GapR-like"/>
</dbReference>
<evidence type="ECO:0000256" key="1">
    <source>
        <dbReference type="HAMAP-Rule" id="MF_00797"/>
    </source>
</evidence>
<dbReference type="HOGENOM" id="CLU_158651_1_0_5"/>
<evidence type="ECO:0000256" key="2">
    <source>
        <dbReference type="SAM" id="Coils"/>
    </source>
</evidence>
<dbReference type="InterPro" id="IPR046367">
    <property type="entry name" value="GapR-like_DNA-bd"/>
</dbReference>
<accession>B2ID22</accession>
<keyword evidence="6" id="KW-1185">Reference proteome</keyword>
<dbReference type="NCBIfam" id="NF010247">
    <property type="entry name" value="PRK13694.1"/>
    <property type="match status" value="1"/>
</dbReference>
<dbReference type="STRING" id="395963.Bind_3227"/>
<evidence type="ECO:0000313" key="5">
    <source>
        <dbReference type="EMBL" id="ACB96787.1"/>
    </source>
</evidence>
<evidence type="ECO:0000259" key="4">
    <source>
        <dbReference type="Pfam" id="PF10073"/>
    </source>
</evidence>
<reference evidence="6" key="1">
    <citation type="submission" date="2008-03" db="EMBL/GenBank/DDBJ databases">
        <title>Complete sequence of chromosome of Beijerinckia indica subsp. indica ATCC 9039.</title>
        <authorList>
            <consortium name="US DOE Joint Genome Institute"/>
            <person name="Copeland A."/>
            <person name="Lucas S."/>
            <person name="Lapidus A."/>
            <person name="Glavina del Rio T."/>
            <person name="Dalin E."/>
            <person name="Tice H."/>
            <person name="Bruce D."/>
            <person name="Goodwin L."/>
            <person name="Pitluck S."/>
            <person name="LaButti K."/>
            <person name="Schmutz J."/>
            <person name="Larimer F."/>
            <person name="Land M."/>
            <person name="Hauser L."/>
            <person name="Kyrpides N."/>
            <person name="Mikhailova N."/>
            <person name="Dunfield P.F."/>
            <person name="Dedysh S.N."/>
            <person name="Liesack W."/>
            <person name="Saw J.H."/>
            <person name="Alam M."/>
            <person name="Chen Y."/>
            <person name="Murrell J.C."/>
            <person name="Richardson P."/>
        </authorList>
    </citation>
    <scope>NUCLEOTIDE SEQUENCE [LARGE SCALE GENOMIC DNA]</scope>
    <source>
        <strain evidence="6">ATCC 9039 / DSM 1715 / NCIMB 8712</strain>
    </source>
</reference>
<evidence type="ECO:0000313" key="6">
    <source>
        <dbReference type="Proteomes" id="UP000001695"/>
    </source>
</evidence>
<feature type="coiled-coil region" evidence="2">
    <location>
        <begin position="29"/>
        <end position="63"/>
    </location>
</feature>
<feature type="domain" description="GapR-like DNA-binding" evidence="4">
    <location>
        <begin position="32"/>
        <end position="103"/>
    </location>
</feature>
<gene>
    <name evidence="5" type="ordered locus">Bind_3227</name>
</gene>